<gene>
    <name evidence="1" type="ORF">SMSP2_01555</name>
</gene>
<dbReference type="RefSeq" id="WP_146683391.1">
    <property type="nucleotide sequence ID" value="NZ_CP019646.1"/>
</dbReference>
<sequence length="126" mass="14812">MEKNIHQRIFICPKCGSNKLGYQNYVKSVMPIIIDDAGQVSYEQPVVDHDDHVPAEFGYICQKCGNKISHAGEWLETESELIHYLNLSQEQLDREQKQFEVYIEEQAQEQKDRDEERHLCYEECCS</sequence>
<protein>
    <submittedName>
        <fullName evidence="1">Uncharacterized protein</fullName>
    </submittedName>
</protein>
<dbReference type="Proteomes" id="UP000188181">
    <property type="component" value="Chromosome"/>
</dbReference>
<evidence type="ECO:0000313" key="1">
    <source>
        <dbReference type="EMBL" id="AQQ71189.1"/>
    </source>
</evidence>
<accession>A0A1Q2MEV7</accession>
<keyword evidence="2" id="KW-1185">Reference proteome</keyword>
<dbReference type="AlphaFoldDB" id="A0A1Q2MEV7"/>
<dbReference type="OrthoDB" id="299498at2"/>
<name>A0A1Q2MEV7_9BACT</name>
<dbReference type="KEGG" id="pbas:SMSP2_01555"/>
<proteinExistence type="predicted"/>
<organism evidence="1 2">
    <name type="scientific">Limihaloglobus sulfuriphilus</name>
    <dbReference type="NCBI Taxonomy" id="1851148"/>
    <lineage>
        <taxon>Bacteria</taxon>
        <taxon>Pseudomonadati</taxon>
        <taxon>Planctomycetota</taxon>
        <taxon>Phycisphaerae</taxon>
        <taxon>Sedimentisphaerales</taxon>
        <taxon>Sedimentisphaeraceae</taxon>
        <taxon>Limihaloglobus</taxon>
    </lineage>
</organism>
<dbReference type="EMBL" id="CP019646">
    <property type="protein sequence ID" value="AQQ71189.1"/>
    <property type="molecule type" value="Genomic_DNA"/>
</dbReference>
<evidence type="ECO:0000313" key="2">
    <source>
        <dbReference type="Proteomes" id="UP000188181"/>
    </source>
</evidence>
<reference evidence="2" key="1">
    <citation type="submission" date="2017-02" db="EMBL/GenBank/DDBJ databases">
        <title>Comparative genomics and description of representatives of a novel lineage of planctomycetes thriving in anoxic sediments.</title>
        <authorList>
            <person name="Spring S."/>
            <person name="Bunk B."/>
            <person name="Sproer C."/>
        </authorList>
    </citation>
    <scope>NUCLEOTIDE SEQUENCE [LARGE SCALE GENOMIC DNA]</scope>
    <source>
        <strain evidence="2">SM-Chi-D1</strain>
    </source>
</reference>